<reference evidence="6 7" key="1">
    <citation type="journal article" date="2019" name="Int. J. Syst. Evol. Microbiol.">
        <title>The Global Catalogue of Microorganisms (GCM) 10K type strain sequencing project: providing services to taxonomists for standard genome sequencing and annotation.</title>
        <authorList>
            <consortium name="The Broad Institute Genomics Platform"/>
            <consortium name="The Broad Institute Genome Sequencing Center for Infectious Disease"/>
            <person name="Wu L."/>
            <person name="Ma J."/>
        </authorList>
    </citation>
    <scope>NUCLEOTIDE SEQUENCE [LARGE SCALE GENOMIC DNA]</scope>
    <source>
        <strain evidence="6 7">CGMCC 1.12689</strain>
    </source>
</reference>
<protein>
    <submittedName>
        <fullName evidence="6">DUF4870 domain-containing protein</fullName>
    </submittedName>
</protein>
<keyword evidence="2 5" id="KW-0812">Transmembrane</keyword>
<comment type="caution">
    <text evidence="6">The sequence shown here is derived from an EMBL/GenBank/DDBJ whole genome shotgun (WGS) entry which is preliminary data.</text>
</comment>
<feature type="transmembrane region" description="Helical" evidence="5">
    <location>
        <begin position="18"/>
        <end position="42"/>
    </location>
</feature>
<dbReference type="EMBL" id="JBHUDB010000027">
    <property type="protein sequence ID" value="MFD1572419.1"/>
    <property type="molecule type" value="Genomic_DNA"/>
</dbReference>
<organism evidence="6 7">
    <name type="scientific">Halorubrum laminariae</name>
    <dbReference type="NCBI Taxonomy" id="1433523"/>
    <lineage>
        <taxon>Archaea</taxon>
        <taxon>Methanobacteriati</taxon>
        <taxon>Methanobacteriota</taxon>
        <taxon>Stenosarchaea group</taxon>
        <taxon>Halobacteria</taxon>
        <taxon>Halobacteriales</taxon>
        <taxon>Haloferacaceae</taxon>
        <taxon>Halorubrum</taxon>
    </lineage>
</organism>
<evidence type="ECO:0000256" key="2">
    <source>
        <dbReference type="ARBA" id="ARBA00022692"/>
    </source>
</evidence>
<feature type="transmembrane region" description="Helical" evidence="5">
    <location>
        <begin position="81"/>
        <end position="99"/>
    </location>
</feature>
<keyword evidence="7" id="KW-1185">Reference proteome</keyword>
<evidence type="ECO:0000313" key="7">
    <source>
        <dbReference type="Proteomes" id="UP001597185"/>
    </source>
</evidence>
<comment type="subcellular location">
    <subcellularLocation>
        <location evidence="1">Membrane</location>
        <topology evidence="1">Multi-pass membrane protein</topology>
    </subcellularLocation>
</comment>
<dbReference type="AlphaFoldDB" id="A0ABD6C653"/>
<evidence type="ECO:0000256" key="5">
    <source>
        <dbReference type="SAM" id="Phobius"/>
    </source>
</evidence>
<gene>
    <name evidence="6" type="ORF">ACFR9T_17875</name>
</gene>
<evidence type="ECO:0000256" key="1">
    <source>
        <dbReference type="ARBA" id="ARBA00004141"/>
    </source>
</evidence>
<sequence length="116" mass="12061">MASTAAGVGVSGSSRNTAFAAIAHVLALFAWIAGPLVIYVVTEDAFVRENARNAINWQICFAIYSFVALTVAFALAGIGFLVFPALGVVNTVLVVIGAVKAAGGETWDYPLTIDLL</sequence>
<evidence type="ECO:0000313" key="6">
    <source>
        <dbReference type="EMBL" id="MFD1572419.1"/>
    </source>
</evidence>
<proteinExistence type="predicted"/>
<name>A0ABD6C653_9EURY</name>
<evidence type="ECO:0000256" key="4">
    <source>
        <dbReference type="ARBA" id="ARBA00023136"/>
    </source>
</evidence>
<dbReference type="RefSeq" id="WP_256418639.1">
    <property type="nucleotide sequence ID" value="NZ_JANHDL010000007.1"/>
</dbReference>
<feature type="transmembrane region" description="Helical" evidence="5">
    <location>
        <begin position="54"/>
        <end position="75"/>
    </location>
</feature>
<keyword evidence="4 5" id="KW-0472">Membrane</keyword>
<dbReference type="InterPro" id="IPR019109">
    <property type="entry name" value="MamF_MmsF"/>
</dbReference>
<evidence type="ECO:0000256" key="3">
    <source>
        <dbReference type="ARBA" id="ARBA00022989"/>
    </source>
</evidence>
<keyword evidence="3 5" id="KW-1133">Transmembrane helix</keyword>
<dbReference type="Proteomes" id="UP001597185">
    <property type="component" value="Unassembled WGS sequence"/>
</dbReference>
<accession>A0ABD6C653</accession>
<dbReference type="Pfam" id="PF09685">
    <property type="entry name" value="MamF_MmsF"/>
    <property type="match status" value="1"/>
</dbReference>